<proteinExistence type="predicted"/>
<keyword evidence="2" id="KW-0547">Nucleotide-binding</keyword>
<evidence type="ECO:0000259" key="1">
    <source>
        <dbReference type="Pfam" id="PF13304"/>
    </source>
</evidence>
<accession>A0A7J5N635</accession>
<dbReference type="InterPro" id="IPR051396">
    <property type="entry name" value="Bact_Antivir_Def_Nuclease"/>
</dbReference>
<sequence length="558" mass="63878">MNKKICFYTSEKEAKKDAEKNNRHVFYLEADNWDDYGFKTLFILYKVDSYGKLNSVGRIKIARKGLYSGRPELPPEPFESLDENYFSLGADKEYYSDLKKLKFFNNVLMALQDVAYLGTIDECESKCKKLYASEEAFRSSLLRDKDIATVTRDYRGIVKDDVRHYKMISFSYQFNSEGKNSYDTYSSKELKCVVQFKDFPPSNIHVLIGANGVGKTKLLNQIVKSYIFDKNSSIDDIIEEDPIPISIIGVDTKNQLGELKFAEDAERNDKELSFSHITYVPVDLTVNNDTFNVIPEKNGERVRKLVNIFVAGELCEKKNESNVFIENYKQLKVEQGNRAEKIIEYYSMLLGALTGAGSSFIPVLDSYVLQDEKEKFAKWFCEENLKKLSSGQLRVLYLFYSMTNIGKRGLYVIDEPENSLHAPLLSAFMYVLRNVLVEKEAMAIIATHSPIVLREVPKKCVHILQSVEGLRFVISPTIETFGENLGVLLNEVFGVNADKSGYFSFLKDKIVEEYKEKECEKEVLVQRCLDKFGGELGMEARALLPYIIDEALSEIEEK</sequence>
<keyword evidence="2" id="KW-0067">ATP-binding</keyword>
<organism evidence="2 3">
    <name type="scientific">Bifidobacterium adolescentis</name>
    <dbReference type="NCBI Taxonomy" id="1680"/>
    <lineage>
        <taxon>Bacteria</taxon>
        <taxon>Bacillati</taxon>
        <taxon>Actinomycetota</taxon>
        <taxon>Actinomycetes</taxon>
        <taxon>Bifidobacteriales</taxon>
        <taxon>Bifidobacteriaceae</taxon>
        <taxon>Bifidobacterium</taxon>
    </lineage>
</organism>
<dbReference type="Proteomes" id="UP000470200">
    <property type="component" value="Unassembled WGS sequence"/>
</dbReference>
<protein>
    <submittedName>
        <fullName evidence="2">ATP-binding protein</fullName>
    </submittedName>
</protein>
<comment type="caution">
    <text evidence="2">The sequence shown here is derived from an EMBL/GenBank/DDBJ whole genome shotgun (WGS) entry which is preliminary data.</text>
</comment>
<reference evidence="2 3" key="1">
    <citation type="journal article" date="2019" name="Nat. Med.">
        <title>A library of human gut bacterial isolates paired with longitudinal multiomics data enables mechanistic microbiome research.</title>
        <authorList>
            <person name="Poyet M."/>
            <person name="Groussin M."/>
            <person name="Gibbons S.M."/>
            <person name="Avila-Pacheco J."/>
            <person name="Jiang X."/>
            <person name="Kearney S.M."/>
            <person name="Perrotta A.R."/>
            <person name="Berdy B."/>
            <person name="Zhao S."/>
            <person name="Lieberman T.D."/>
            <person name="Swanson P.K."/>
            <person name="Smith M."/>
            <person name="Roesemann S."/>
            <person name="Alexander J.E."/>
            <person name="Rich S.A."/>
            <person name="Livny J."/>
            <person name="Vlamakis H."/>
            <person name="Clish C."/>
            <person name="Bullock K."/>
            <person name="Deik A."/>
            <person name="Scott J."/>
            <person name="Pierce K.A."/>
            <person name="Xavier R.J."/>
            <person name="Alm E.J."/>
        </authorList>
    </citation>
    <scope>NUCLEOTIDE SEQUENCE [LARGE SCALE GENOMIC DNA]</scope>
    <source>
        <strain evidence="2 3">BIOML-A105</strain>
    </source>
</reference>
<evidence type="ECO:0000313" key="2">
    <source>
        <dbReference type="EMBL" id="KAB5882690.1"/>
    </source>
</evidence>
<dbReference type="SUPFAM" id="SSF52540">
    <property type="entry name" value="P-loop containing nucleoside triphosphate hydrolases"/>
    <property type="match status" value="1"/>
</dbReference>
<dbReference type="AlphaFoldDB" id="A0A7J5N635"/>
<evidence type="ECO:0000313" key="3">
    <source>
        <dbReference type="Proteomes" id="UP000470200"/>
    </source>
</evidence>
<dbReference type="GO" id="GO:0016887">
    <property type="term" value="F:ATP hydrolysis activity"/>
    <property type="evidence" value="ECO:0007669"/>
    <property type="project" value="InterPro"/>
</dbReference>
<feature type="domain" description="ATPase AAA-type core" evidence="1">
    <location>
        <begin position="370"/>
        <end position="453"/>
    </location>
</feature>
<gene>
    <name evidence="2" type="ORF">GA629_10350</name>
</gene>
<dbReference type="PANTHER" id="PTHR43581">
    <property type="entry name" value="ATP/GTP PHOSPHATASE"/>
    <property type="match status" value="1"/>
</dbReference>
<dbReference type="InterPro" id="IPR027417">
    <property type="entry name" value="P-loop_NTPase"/>
</dbReference>
<dbReference type="GO" id="GO:0005524">
    <property type="term" value="F:ATP binding"/>
    <property type="evidence" value="ECO:0007669"/>
    <property type="project" value="UniProtKB-KW"/>
</dbReference>
<dbReference type="InterPro" id="IPR003959">
    <property type="entry name" value="ATPase_AAA_core"/>
</dbReference>
<dbReference type="Pfam" id="PF13304">
    <property type="entry name" value="AAA_21"/>
    <property type="match status" value="1"/>
</dbReference>
<dbReference type="Gene3D" id="3.40.50.300">
    <property type="entry name" value="P-loop containing nucleotide triphosphate hydrolases"/>
    <property type="match status" value="1"/>
</dbReference>
<name>A0A7J5N635_BIFAD</name>
<dbReference type="PANTHER" id="PTHR43581:SF2">
    <property type="entry name" value="EXCINUCLEASE ATPASE SUBUNIT"/>
    <property type="match status" value="1"/>
</dbReference>
<dbReference type="EMBL" id="WDIP01000018">
    <property type="protein sequence ID" value="KAB5882690.1"/>
    <property type="molecule type" value="Genomic_DNA"/>
</dbReference>